<sequence length="57" mass="5957">MSIRFPHGVIPVNDGGRCGLGDDLPTSRRSVAGFQLAGTRSAATDGHASSPLRKFSM</sequence>
<protein>
    <submittedName>
        <fullName evidence="1">Uncharacterized protein</fullName>
    </submittedName>
</protein>
<organism evidence="1">
    <name type="scientific">Mycobacterium triplex</name>
    <dbReference type="NCBI Taxonomy" id="47839"/>
    <lineage>
        <taxon>Bacteria</taxon>
        <taxon>Bacillati</taxon>
        <taxon>Actinomycetota</taxon>
        <taxon>Actinomycetes</taxon>
        <taxon>Mycobacteriales</taxon>
        <taxon>Mycobacteriaceae</taxon>
        <taxon>Mycobacterium</taxon>
        <taxon>Mycobacterium simiae complex</taxon>
    </lineage>
</organism>
<dbReference type="HOGENOM" id="CLU_2991937_0_0_11"/>
<dbReference type="AlphaFoldDB" id="A0A024K4S9"/>
<name>A0A024K4S9_9MYCO</name>
<dbReference type="EMBL" id="HG964446">
    <property type="protein sequence ID" value="CDO90819.1"/>
    <property type="molecule type" value="Genomic_DNA"/>
</dbReference>
<reference evidence="1" key="1">
    <citation type="journal article" date="2014" name="Genome Announc.">
        <title>Draft Genome Sequence of Mycobacterium triplex DSM 44626.</title>
        <authorList>
            <person name="Sassi M."/>
            <person name="Croce O."/>
            <person name="Robert C."/>
            <person name="Raoult D."/>
            <person name="Drancourt M."/>
        </authorList>
    </citation>
    <scope>NUCLEOTIDE SEQUENCE [LARGE SCALE GENOMIC DNA]</scope>
    <source>
        <strain evidence="1">DSM 44626</strain>
    </source>
</reference>
<gene>
    <name evidence="1" type="ORF">BN973_05219</name>
</gene>
<proteinExistence type="predicted"/>
<evidence type="ECO:0000313" key="1">
    <source>
        <dbReference type="EMBL" id="CDO90819.1"/>
    </source>
</evidence>
<reference evidence="1" key="2">
    <citation type="submission" date="2014-04" db="EMBL/GenBank/DDBJ databases">
        <authorList>
            <person name="Urmite Genomes U."/>
        </authorList>
    </citation>
    <scope>NUCLEOTIDE SEQUENCE</scope>
    <source>
        <strain evidence="1">DSM 44626</strain>
    </source>
</reference>
<dbReference type="Proteomes" id="UP000028880">
    <property type="component" value="Unassembled WGS sequence"/>
</dbReference>
<accession>A0A024K4S9</accession>